<feature type="transmembrane region" description="Helical" evidence="1">
    <location>
        <begin position="252"/>
        <end position="272"/>
    </location>
</feature>
<dbReference type="Pfam" id="PF01757">
    <property type="entry name" value="Acyl_transf_3"/>
    <property type="match status" value="1"/>
</dbReference>
<feature type="transmembrane region" description="Helical" evidence="1">
    <location>
        <begin position="32"/>
        <end position="57"/>
    </location>
</feature>
<feature type="transmembrane region" description="Helical" evidence="1">
    <location>
        <begin position="164"/>
        <end position="183"/>
    </location>
</feature>
<feature type="transmembrane region" description="Helical" evidence="1">
    <location>
        <begin position="278"/>
        <end position="297"/>
    </location>
</feature>
<evidence type="ECO:0000259" key="2">
    <source>
        <dbReference type="Pfam" id="PF01757"/>
    </source>
</evidence>
<feature type="domain" description="Acyltransferase 3" evidence="2">
    <location>
        <begin position="5"/>
        <end position="296"/>
    </location>
</feature>
<dbReference type="EMBL" id="CP094529">
    <property type="protein sequence ID" value="UOE37268.1"/>
    <property type="molecule type" value="Genomic_DNA"/>
</dbReference>
<keyword evidence="1" id="KW-0812">Transmembrane</keyword>
<keyword evidence="1" id="KW-1133">Transmembrane helix</keyword>
<dbReference type="RefSeq" id="WP_243575774.1">
    <property type="nucleotide sequence ID" value="NZ_CP094529.1"/>
</dbReference>
<evidence type="ECO:0000313" key="4">
    <source>
        <dbReference type="Proteomes" id="UP000831068"/>
    </source>
</evidence>
<keyword evidence="3" id="KW-0012">Acyltransferase</keyword>
<proteinExistence type="predicted"/>
<evidence type="ECO:0000256" key="1">
    <source>
        <dbReference type="SAM" id="Phobius"/>
    </source>
</evidence>
<keyword evidence="3" id="KW-0808">Transferase</keyword>
<feature type="transmembrane region" description="Helical" evidence="1">
    <location>
        <begin position="223"/>
        <end position="240"/>
    </location>
</feature>
<dbReference type="GO" id="GO:0016746">
    <property type="term" value="F:acyltransferase activity"/>
    <property type="evidence" value="ECO:0007669"/>
    <property type="project" value="UniProtKB-KW"/>
</dbReference>
<reference evidence="3 4" key="1">
    <citation type="submission" date="2022-03" db="EMBL/GenBank/DDBJ databases">
        <title>Chryseobacterium sp. isolated from the Andong Sikhe.</title>
        <authorList>
            <person name="Won M."/>
            <person name="Kim S.-J."/>
            <person name="Kwon S.-W."/>
        </authorList>
    </citation>
    <scope>NUCLEOTIDE SEQUENCE [LARGE SCALE GENOMIC DNA]</scope>
    <source>
        <strain evidence="3 4">ADR-1</strain>
    </source>
</reference>
<sequence length="306" mass="35673">MGRNLSLDILKIILAFFVVFLHMNFLKESHPILSYMLVNGIFRLAVPVFLIITGYYFFHIDNKEKLKKWLFRTLLLYVVWMAIYYSFWKNTDDFLLTIIFGYHHLWYLIGTFFSGIILFYLRKLSSGVLMAIIAVLFLTGYCIQVLGNLHILKNANDSLLNNYLMYRNFLFVCLPFLSIGFLINKEKASLSNIKYSSVWVFIGCVLVGLEAYLNYIFISHENTDILLSLFFTSPILFLYAQKRYVKSSSKILANLSTAIYFVHPFIMKSSWFVEIKSFKVLILISVLIPVSIVLVFINKNLNIFCS</sequence>
<keyword evidence="4" id="KW-1185">Reference proteome</keyword>
<feature type="transmembrane region" description="Helical" evidence="1">
    <location>
        <begin position="7"/>
        <end position="26"/>
    </location>
</feature>
<feature type="transmembrane region" description="Helical" evidence="1">
    <location>
        <begin position="128"/>
        <end position="152"/>
    </location>
</feature>
<accession>A0ABY4BDP5</accession>
<dbReference type="InterPro" id="IPR002656">
    <property type="entry name" value="Acyl_transf_3_dom"/>
</dbReference>
<protein>
    <submittedName>
        <fullName evidence="3">Acyltransferase</fullName>
    </submittedName>
</protein>
<feature type="transmembrane region" description="Helical" evidence="1">
    <location>
        <begin position="195"/>
        <end position="217"/>
    </location>
</feature>
<name>A0ABY4BDP5_9FLAO</name>
<keyword evidence="1" id="KW-0472">Membrane</keyword>
<feature type="transmembrane region" description="Helical" evidence="1">
    <location>
        <begin position="69"/>
        <end position="88"/>
    </location>
</feature>
<dbReference type="Proteomes" id="UP000831068">
    <property type="component" value="Chromosome"/>
</dbReference>
<gene>
    <name evidence="3" type="ORF">MTP08_09330</name>
</gene>
<organism evidence="3 4">
    <name type="scientific">Chryseobacterium oryzae</name>
    <dbReference type="NCBI Taxonomy" id="2929799"/>
    <lineage>
        <taxon>Bacteria</taxon>
        <taxon>Pseudomonadati</taxon>
        <taxon>Bacteroidota</taxon>
        <taxon>Flavobacteriia</taxon>
        <taxon>Flavobacteriales</taxon>
        <taxon>Weeksellaceae</taxon>
        <taxon>Chryseobacterium group</taxon>
        <taxon>Chryseobacterium</taxon>
    </lineage>
</organism>
<feature type="transmembrane region" description="Helical" evidence="1">
    <location>
        <begin position="94"/>
        <end position="121"/>
    </location>
</feature>
<evidence type="ECO:0000313" key="3">
    <source>
        <dbReference type="EMBL" id="UOE37268.1"/>
    </source>
</evidence>